<name>A0ABS2VXU2_STRAS</name>
<keyword evidence="1" id="KW-1133">Transmembrane helix</keyword>
<feature type="transmembrane region" description="Helical" evidence="1">
    <location>
        <begin position="112"/>
        <end position="135"/>
    </location>
</feature>
<evidence type="ECO:0000313" key="3">
    <source>
        <dbReference type="EMBL" id="MBN0047849.1"/>
    </source>
</evidence>
<proteinExistence type="predicted"/>
<dbReference type="Pfam" id="PF13828">
    <property type="entry name" value="DUF4190"/>
    <property type="match status" value="1"/>
</dbReference>
<feature type="transmembrane region" description="Helical" evidence="1">
    <location>
        <begin position="64"/>
        <end position="92"/>
    </location>
</feature>
<dbReference type="InterPro" id="IPR025241">
    <property type="entry name" value="DUF4190"/>
</dbReference>
<accession>A0ABS2VXU2</accession>
<evidence type="ECO:0000313" key="4">
    <source>
        <dbReference type="Proteomes" id="UP000788262"/>
    </source>
</evidence>
<evidence type="ECO:0000259" key="2">
    <source>
        <dbReference type="Pfam" id="PF13828"/>
    </source>
</evidence>
<comment type="caution">
    <text evidence="3">The sequence shown here is derived from an EMBL/GenBank/DDBJ whole genome shotgun (WGS) entry which is preliminary data.</text>
</comment>
<keyword evidence="4" id="KW-1185">Reference proteome</keyword>
<sequence length="136" mass="13470">MPPPPIAPDGPGQMPYAHPGVPYGPPPPAGYGPGAHAPHVPGVPAGYYGWPGVPMMPSNGMGTAGLVLGILSTIIFCLWPLAIVLGILGVIFGAIGRRKADRGEATNAGQALAGIICGAVGIVLGIGLLVLTLVAP</sequence>
<dbReference type="Proteomes" id="UP000788262">
    <property type="component" value="Unassembled WGS sequence"/>
</dbReference>
<feature type="domain" description="DUF4190" evidence="2">
    <location>
        <begin position="61"/>
        <end position="126"/>
    </location>
</feature>
<organism evidence="3 4">
    <name type="scientific">Streptomyces actuosus</name>
    <dbReference type="NCBI Taxonomy" id="1885"/>
    <lineage>
        <taxon>Bacteria</taxon>
        <taxon>Bacillati</taxon>
        <taxon>Actinomycetota</taxon>
        <taxon>Actinomycetes</taxon>
        <taxon>Kitasatosporales</taxon>
        <taxon>Streptomycetaceae</taxon>
        <taxon>Streptomyces</taxon>
    </lineage>
</organism>
<dbReference type="EMBL" id="JAFFZS010000030">
    <property type="protein sequence ID" value="MBN0047849.1"/>
    <property type="molecule type" value="Genomic_DNA"/>
</dbReference>
<gene>
    <name evidence="3" type="ORF">JS756_27810</name>
</gene>
<keyword evidence="1" id="KW-0812">Transmembrane</keyword>
<reference evidence="3 4" key="1">
    <citation type="submission" date="2021-02" db="EMBL/GenBank/DDBJ databases">
        <title>Whole genome sequencing of Streptomyces actuosus VRA1.</title>
        <authorList>
            <person name="Sen G."/>
            <person name="Sen A."/>
        </authorList>
    </citation>
    <scope>NUCLEOTIDE SEQUENCE [LARGE SCALE GENOMIC DNA]</scope>
    <source>
        <strain evidence="3 4">VRA1</strain>
    </source>
</reference>
<keyword evidence="1" id="KW-0472">Membrane</keyword>
<protein>
    <submittedName>
        <fullName evidence="3">DUF4190 domain-containing protein</fullName>
    </submittedName>
</protein>
<evidence type="ECO:0000256" key="1">
    <source>
        <dbReference type="SAM" id="Phobius"/>
    </source>
</evidence>